<dbReference type="Pfam" id="PF00721">
    <property type="entry name" value="TMV_coat"/>
    <property type="match status" value="1"/>
</dbReference>
<feature type="compositionally biased region" description="Low complexity" evidence="4">
    <location>
        <begin position="202"/>
        <end position="216"/>
    </location>
</feature>
<evidence type="ECO:0000256" key="1">
    <source>
        <dbReference type="ARBA" id="ARBA00004328"/>
    </source>
</evidence>
<dbReference type="GO" id="GO:0005198">
    <property type="term" value="F:structural molecule activity"/>
    <property type="evidence" value="ECO:0007669"/>
    <property type="project" value="InterPro"/>
</dbReference>
<dbReference type="InterPro" id="IPR036417">
    <property type="entry name" value="TMV-like_coat_sf"/>
</dbReference>
<dbReference type="GO" id="GO:0019028">
    <property type="term" value="C:viral capsid"/>
    <property type="evidence" value="ECO:0007669"/>
    <property type="project" value="UniProtKB-KW"/>
</dbReference>
<reference evidence="5" key="1">
    <citation type="submission" date="2013-06" db="EMBL/GenBank/DDBJ databases">
        <title>Unique sequences of the RNA 2 genome segment of new Brazilian isolates of the tobravirus, pepper ringspot virus.</title>
        <authorList>
            <person name="Nagata T."/>
            <person name="Nicolini C."/>
            <person name="Batista A.R.S."/>
            <person name="Rodrigues K.B."/>
            <person name="Bonnet R.M.V."/>
            <person name="Macedo M.A."/>
            <person name="Inoue-Nagata A.K."/>
        </authorList>
    </citation>
    <scope>NUCLEOTIDE SEQUENCE</scope>
</reference>
<dbReference type="EMBL" id="AB826686">
    <property type="protein sequence ID" value="BAN57344.1"/>
    <property type="molecule type" value="Genomic_RNA"/>
</dbReference>
<sequence length="223" mass="23707">MAMYDDEFDTKASDLTFSPWVEVENWKDVTTRLRAIKFALQADRDKIPGVLSDLKTNCPYSAFKRFPDKSLYSVLPKEAVMAVAQIQAASAFKRRADEKNAVSGLVSVTPTQISQSASSSAATPVGLATVKPPRESDSAFQEDTFSYAKFDDASTAFHKALAYLEGLNLRPTYRRKFEKDMNVKWGGSGSAPSGAPAGGSSGSAPPTSGSSGSGAAPAPPPNP</sequence>
<name>W0RY38_9VIRU</name>
<dbReference type="InterPro" id="IPR001337">
    <property type="entry name" value="TMV-like_coat"/>
</dbReference>
<proteinExistence type="predicted"/>
<keyword evidence="2 5" id="KW-0167">Capsid protein</keyword>
<protein>
    <submittedName>
        <fullName evidence="5">Coat protein</fullName>
    </submittedName>
</protein>
<evidence type="ECO:0000256" key="3">
    <source>
        <dbReference type="ARBA" id="ARBA00022844"/>
    </source>
</evidence>
<organism evidence="5">
    <name type="scientific">Pepper ringspot virus</name>
    <dbReference type="NCBI Taxonomy" id="31750"/>
    <lineage>
        <taxon>Viruses</taxon>
        <taxon>Riboviria</taxon>
        <taxon>Orthornavirae</taxon>
        <taxon>Kitrinoviricota</taxon>
        <taxon>Alsuviricetes</taxon>
        <taxon>Martellivirales</taxon>
        <taxon>Virgaviridae</taxon>
        <taxon>Tobravirus</taxon>
        <taxon>Tobravirus capsici</taxon>
    </lineage>
</organism>
<accession>W0RY38</accession>
<keyword evidence="3" id="KW-0946">Virion</keyword>
<feature type="region of interest" description="Disordered" evidence="4">
    <location>
        <begin position="182"/>
        <end position="223"/>
    </location>
</feature>
<comment type="subcellular location">
    <subcellularLocation>
        <location evidence="1">Virion</location>
    </subcellularLocation>
</comment>
<evidence type="ECO:0000256" key="2">
    <source>
        <dbReference type="ARBA" id="ARBA00022561"/>
    </source>
</evidence>
<evidence type="ECO:0000313" key="5">
    <source>
        <dbReference type="EMBL" id="BAN57344.1"/>
    </source>
</evidence>
<dbReference type="Gene3D" id="1.20.120.70">
    <property type="entry name" value="Tobacco mosaic virus-like, coat protein"/>
    <property type="match status" value="1"/>
</dbReference>
<feature type="region of interest" description="Disordered" evidence="4">
    <location>
        <begin position="117"/>
        <end position="136"/>
    </location>
</feature>
<dbReference type="SUPFAM" id="SSF47195">
    <property type="entry name" value="TMV-like viral coat proteins"/>
    <property type="match status" value="1"/>
</dbReference>
<evidence type="ECO:0000256" key="4">
    <source>
        <dbReference type="SAM" id="MobiDB-lite"/>
    </source>
</evidence>